<name>A0AA36GQZ2_CYLNA</name>
<dbReference type="GO" id="GO:0030246">
    <property type="term" value="F:carbohydrate binding"/>
    <property type="evidence" value="ECO:0007669"/>
    <property type="project" value="UniProtKB-KW"/>
</dbReference>
<feature type="compositionally biased region" description="Pro residues" evidence="2">
    <location>
        <begin position="184"/>
        <end position="193"/>
    </location>
</feature>
<proteinExistence type="predicted"/>
<keyword evidence="5" id="KW-1185">Reference proteome</keyword>
<dbReference type="Gene3D" id="2.60.120.200">
    <property type="match status" value="1"/>
</dbReference>
<reference evidence="4" key="1">
    <citation type="submission" date="2023-07" db="EMBL/GenBank/DDBJ databases">
        <authorList>
            <consortium name="CYATHOMIX"/>
        </authorList>
    </citation>
    <scope>NUCLEOTIDE SEQUENCE</scope>
    <source>
        <strain evidence="4">N/A</strain>
    </source>
</reference>
<dbReference type="Proteomes" id="UP001176961">
    <property type="component" value="Unassembled WGS sequence"/>
</dbReference>
<organism evidence="4 5">
    <name type="scientific">Cylicocyclus nassatus</name>
    <name type="common">Nematode worm</name>
    <dbReference type="NCBI Taxonomy" id="53992"/>
    <lineage>
        <taxon>Eukaryota</taxon>
        <taxon>Metazoa</taxon>
        <taxon>Ecdysozoa</taxon>
        <taxon>Nematoda</taxon>
        <taxon>Chromadorea</taxon>
        <taxon>Rhabditida</taxon>
        <taxon>Rhabditina</taxon>
        <taxon>Rhabditomorpha</taxon>
        <taxon>Strongyloidea</taxon>
        <taxon>Strongylidae</taxon>
        <taxon>Cylicocyclus</taxon>
    </lineage>
</organism>
<dbReference type="EMBL" id="CATQJL010000223">
    <property type="protein sequence ID" value="CAJ0596695.1"/>
    <property type="molecule type" value="Genomic_DNA"/>
</dbReference>
<dbReference type="Pfam" id="PF00337">
    <property type="entry name" value="Gal-bind_lectin"/>
    <property type="match status" value="1"/>
</dbReference>
<evidence type="ECO:0000256" key="2">
    <source>
        <dbReference type="SAM" id="MobiDB-lite"/>
    </source>
</evidence>
<feature type="region of interest" description="Disordered" evidence="2">
    <location>
        <begin position="166"/>
        <end position="201"/>
    </location>
</feature>
<gene>
    <name evidence="4" type="ORF">CYNAS_LOCUS8678</name>
</gene>
<dbReference type="SUPFAM" id="SSF49899">
    <property type="entry name" value="Concanavalin A-like lectins/glucanases"/>
    <property type="match status" value="1"/>
</dbReference>
<feature type="region of interest" description="Disordered" evidence="2">
    <location>
        <begin position="411"/>
        <end position="440"/>
    </location>
</feature>
<accession>A0AA36GQZ2</accession>
<comment type="caution">
    <text evidence="4">The sequence shown here is derived from an EMBL/GenBank/DDBJ whole genome shotgun (WGS) entry which is preliminary data.</text>
</comment>
<feature type="compositionally biased region" description="Polar residues" evidence="2">
    <location>
        <begin position="541"/>
        <end position="551"/>
    </location>
</feature>
<keyword evidence="1" id="KW-0430">Lectin</keyword>
<feature type="domain" description="Galectin" evidence="3">
    <location>
        <begin position="9"/>
        <end position="136"/>
    </location>
</feature>
<feature type="compositionally biased region" description="Basic and acidic residues" evidence="2">
    <location>
        <begin position="514"/>
        <end position="529"/>
    </location>
</feature>
<evidence type="ECO:0000259" key="3">
    <source>
        <dbReference type="PROSITE" id="PS51304"/>
    </source>
</evidence>
<protein>
    <recommendedName>
        <fullName evidence="3">Galectin domain-containing protein</fullName>
    </recommendedName>
</protein>
<sequence length="642" mass="70397">MAHGDIVSFTQKLDHGCPPGSSFVIIAKPLKKKKRGIGVRFAASRKTALILKISIAEDGMITSRLLIDGSDTTETRTAAVLPLEKNYIFELIFTRSDVKVLFNGTRIMTFNHRTKLEKLTSLHIDGTLKLEEVIVKLYQGNGRTQILYPLTGASSEVEEKPEPEQCAYTTTPSESKTLVTSPEPAEPLSPPCKPNGDSEPAAPETCPIAILTPMGLLIPPNLPPAILIQQTGLAENEQLHSAPLPLGCIQPAQETVYWGADNQITTDELAAYLNNLSKSICQARNSNVSDVSRKEHYLSPFLRSTRTGNPRIATALKSIDKEVQNIYNETPALMKMLESIAASGQAKAYAHEVAKHDMGMEMSSSAVPTYHNGNVKSALSSSLDQLKNRDAASTMLLQEHVYENMRPKIANTMSKKGTPSGSSGEGTTSSSTDMESRTEKGPVYCNISAFDKCGTTGKKRDISQKNSPTSLVVKGKQQEHHVDSLYTPIRKSATKVHKGSTQVTATKVEQHHLRIEHDSHNNENVEEQNKSVTDGGHNMDRTTYSKSPSSADENDYEKYWCFNKAQKLAGTLESKLTVFEKVCGGKYAQPNKVGQKKPGLVTATVRRSCEDPVSSKWKVKLDAGSKRDPKAKDPHELLKQRL</sequence>
<dbReference type="InterPro" id="IPR001079">
    <property type="entry name" value="Galectin_CRD"/>
</dbReference>
<evidence type="ECO:0000313" key="5">
    <source>
        <dbReference type="Proteomes" id="UP001176961"/>
    </source>
</evidence>
<dbReference type="SMART" id="SM00276">
    <property type="entry name" value="GLECT"/>
    <property type="match status" value="1"/>
</dbReference>
<feature type="region of interest" description="Disordered" evidence="2">
    <location>
        <begin position="455"/>
        <end position="479"/>
    </location>
</feature>
<dbReference type="AlphaFoldDB" id="A0AA36GQZ2"/>
<feature type="region of interest" description="Disordered" evidence="2">
    <location>
        <begin position="514"/>
        <end position="553"/>
    </location>
</feature>
<feature type="region of interest" description="Disordered" evidence="2">
    <location>
        <begin position="620"/>
        <end position="642"/>
    </location>
</feature>
<dbReference type="SMART" id="SM00908">
    <property type="entry name" value="Gal-bind_lectin"/>
    <property type="match status" value="1"/>
</dbReference>
<evidence type="ECO:0000313" key="4">
    <source>
        <dbReference type="EMBL" id="CAJ0596695.1"/>
    </source>
</evidence>
<feature type="compositionally biased region" description="Polar residues" evidence="2">
    <location>
        <begin position="167"/>
        <end position="180"/>
    </location>
</feature>
<dbReference type="PROSITE" id="PS51304">
    <property type="entry name" value="GALECTIN"/>
    <property type="match status" value="1"/>
</dbReference>
<evidence type="ECO:0000256" key="1">
    <source>
        <dbReference type="ARBA" id="ARBA00022734"/>
    </source>
</evidence>
<feature type="compositionally biased region" description="Low complexity" evidence="2">
    <location>
        <begin position="412"/>
        <end position="433"/>
    </location>
</feature>
<dbReference type="InterPro" id="IPR013320">
    <property type="entry name" value="ConA-like_dom_sf"/>
</dbReference>